<name>H1LH72_9LACO</name>
<dbReference type="Proteomes" id="UP000005025">
    <property type="component" value="Unassembled WGS sequence"/>
</dbReference>
<dbReference type="AlphaFoldDB" id="H1LH72"/>
<proteinExistence type="predicted"/>
<dbReference type="HOGENOM" id="CLU_3271891_0_0_9"/>
<gene>
    <name evidence="1" type="ORF">HMPREF9104_01962</name>
</gene>
<dbReference type="EMBL" id="AGRJ01000173">
    <property type="protein sequence ID" value="EHO50534.1"/>
    <property type="molecule type" value="Genomic_DNA"/>
</dbReference>
<reference evidence="1 2" key="1">
    <citation type="submission" date="2011-09" db="EMBL/GenBank/DDBJ databases">
        <authorList>
            <person name="Weinstock G."/>
            <person name="Sodergren E."/>
            <person name="Clifton S."/>
            <person name="Fulton L."/>
            <person name="Fulton B."/>
            <person name="Courtney L."/>
            <person name="Fronick C."/>
            <person name="Harrison M."/>
            <person name="Strong C."/>
            <person name="Farmer C."/>
            <person name="Delahaunty K."/>
            <person name="Markovic C."/>
            <person name="Hall O."/>
            <person name="Minx P."/>
            <person name="Tomlinson C."/>
            <person name="Mitreva M."/>
            <person name="Hou S."/>
            <person name="Chen J."/>
            <person name="Wollam A."/>
            <person name="Pepin K.H."/>
            <person name="Johnson M."/>
            <person name="Bhonagiri V."/>
            <person name="Zhang X."/>
            <person name="Suruliraj S."/>
            <person name="Warren W."/>
            <person name="Chinwalla A."/>
            <person name="Mardis E.R."/>
            <person name="Wilson R.K."/>
        </authorList>
    </citation>
    <scope>NUCLEOTIDE SEQUENCE [LARGE SCALE GENOMIC DNA]</scope>
    <source>
        <strain evidence="1 2">F0435</strain>
    </source>
</reference>
<evidence type="ECO:0000313" key="1">
    <source>
        <dbReference type="EMBL" id="EHO50534.1"/>
    </source>
</evidence>
<accession>H1LH72</accession>
<organism evidence="1 2">
    <name type="scientific">Lentilactobacillus kisonensis F0435</name>
    <dbReference type="NCBI Taxonomy" id="797516"/>
    <lineage>
        <taxon>Bacteria</taxon>
        <taxon>Bacillati</taxon>
        <taxon>Bacillota</taxon>
        <taxon>Bacilli</taxon>
        <taxon>Lactobacillales</taxon>
        <taxon>Lactobacillaceae</taxon>
        <taxon>Lentilactobacillus</taxon>
    </lineage>
</organism>
<evidence type="ECO:0000313" key="2">
    <source>
        <dbReference type="Proteomes" id="UP000005025"/>
    </source>
</evidence>
<sequence length="41" mass="4960">MKDLRYPVLNDLLSSKKRIPYFESEYNNSYCDFQNILSIQL</sequence>
<protein>
    <submittedName>
        <fullName evidence="1">Uncharacterized protein</fullName>
    </submittedName>
</protein>
<comment type="caution">
    <text evidence="1">The sequence shown here is derived from an EMBL/GenBank/DDBJ whole genome shotgun (WGS) entry which is preliminary data.</text>
</comment>